<dbReference type="EMBL" id="NBNE01013944">
    <property type="protein sequence ID" value="OWY94717.1"/>
    <property type="molecule type" value="Genomic_DNA"/>
</dbReference>
<accession>A0A225UNA9</accession>
<evidence type="ECO:0000313" key="2">
    <source>
        <dbReference type="Proteomes" id="UP000198211"/>
    </source>
</evidence>
<keyword evidence="1" id="KW-0695">RNA-directed DNA polymerase</keyword>
<reference evidence="2" key="1">
    <citation type="submission" date="2017-03" db="EMBL/GenBank/DDBJ databases">
        <title>Phytopthora megakarya and P. palmivora, two closely related causual agents of cacao black pod achieved similar genome size and gene model numbers by different mechanisms.</title>
        <authorList>
            <person name="Ali S."/>
            <person name="Shao J."/>
            <person name="Larry D.J."/>
            <person name="Kronmiller B."/>
            <person name="Shen D."/>
            <person name="Strem M.D."/>
            <person name="Melnick R.L."/>
            <person name="Guiltinan M.J."/>
            <person name="Tyler B.M."/>
            <person name="Meinhardt L.W."/>
            <person name="Bailey B.A."/>
        </authorList>
    </citation>
    <scope>NUCLEOTIDE SEQUENCE [LARGE SCALE GENOMIC DNA]</scope>
    <source>
        <strain evidence="2">zdho120</strain>
    </source>
</reference>
<sequence>MIKGVRLSSSYGKVSLKVAGYADDTDVYLRNPSEAPTLLELAEEYGAVSGLRLNDGKTLVVPLSELTWSHHKRMEQMLPDGLAAISPGDFARYLGIQAGPGIAAEESWTIAVRQLRIRLNLAMRKTLTVERGDDCGGDHYSETPVYWQACLT</sequence>
<comment type="caution">
    <text evidence="1">The sequence shown here is derived from an EMBL/GenBank/DDBJ whole genome shotgun (WGS) entry which is preliminary data.</text>
</comment>
<keyword evidence="1" id="KW-0808">Transferase</keyword>
<protein>
    <submittedName>
        <fullName evidence="1">Reverse transcriptase</fullName>
    </submittedName>
</protein>
<keyword evidence="1" id="KW-0548">Nucleotidyltransferase</keyword>
<evidence type="ECO:0000313" key="1">
    <source>
        <dbReference type="EMBL" id="OWY94717.1"/>
    </source>
</evidence>
<keyword evidence="2" id="KW-1185">Reference proteome</keyword>
<organism evidence="1 2">
    <name type="scientific">Phytophthora megakarya</name>
    <dbReference type="NCBI Taxonomy" id="4795"/>
    <lineage>
        <taxon>Eukaryota</taxon>
        <taxon>Sar</taxon>
        <taxon>Stramenopiles</taxon>
        <taxon>Oomycota</taxon>
        <taxon>Peronosporomycetes</taxon>
        <taxon>Peronosporales</taxon>
        <taxon>Peronosporaceae</taxon>
        <taxon>Phytophthora</taxon>
    </lineage>
</organism>
<dbReference type="Proteomes" id="UP000198211">
    <property type="component" value="Unassembled WGS sequence"/>
</dbReference>
<proteinExistence type="predicted"/>
<dbReference type="OrthoDB" id="129170at2759"/>
<gene>
    <name evidence="1" type="ORF">PHMEG_00035474</name>
</gene>
<name>A0A225UNA9_9STRA</name>
<dbReference type="GO" id="GO:0003964">
    <property type="term" value="F:RNA-directed DNA polymerase activity"/>
    <property type="evidence" value="ECO:0007669"/>
    <property type="project" value="UniProtKB-KW"/>
</dbReference>
<dbReference type="AlphaFoldDB" id="A0A225UNA9"/>